<dbReference type="PROSITE" id="PS01011">
    <property type="entry name" value="FOLYLPOLYGLU_SYNT_1"/>
    <property type="match status" value="1"/>
</dbReference>
<feature type="domain" description="Mur ligase central" evidence="9">
    <location>
        <begin position="110"/>
        <end position="219"/>
    </location>
</feature>
<evidence type="ECO:0000256" key="2">
    <source>
        <dbReference type="ARBA" id="ARBA00022618"/>
    </source>
</evidence>
<evidence type="ECO:0000256" key="5">
    <source>
        <dbReference type="ARBA" id="ARBA00023306"/>
    </source>
</evidence>
<comment type="caution">
    <text evidence="10">The sequence shown here is derived from an EMBL/GenBank/DDBJ whole genome shotgun (WGS) entry which is preliminary data.</text>
</comment>
<dbReference type="InterPro" id="IPR004101">
    <property type="entry name" value="Mur_ligase_C"/>
</dbReference>
<dbReference type="HAMAP" id="MF_00639">
    <property type="entry name" value="MurD"/>
    <property type="match status" value="1"/>
</dbReference>
<dbReference type="EMBL" id="JAKRKC020000002">
    <property type="protein sequence ID" value="MCK2220846.1"/>
    <property type="molecule type" value="Genomic_DNA"/>
</dbReference>
<dbReference type="InterPro" id="IPR013221">
    <property type="entry name" value="Mur_ligase_cen"/>
</dbReference>
<evidence type="ECO:0000313" key="10">
    <source>
        <dbReference type="EMBL" id="MCK2220846.1"/>
    </source>
</evidence>
<dbReference type="GO" id="GO:0008764">
    <property type="term" value="F:UDP-N-acetylmuramoylalanine-D-glutamate ligase activity"/>
    <property type="evidence" value="ECO:0007669"/>
    <property type="project" value="UniProtKB-EC"/>
</dbReference>
<evidence type="ECO:0000256" key="6">
    <source>
        <dbReference type="HAMAP-Rule" id="MF_00639"/>
    </source>
</evidence>
<keyword evidence="6 7" id="KW-0573">Peptidoglycan synthesis</keyword>
<comment type="function">
    <text evidence="6 7">Cell wall formation. Catalyzes the addition of glutamate to the nucleotide precursor UDP-N-acetylmuramoyl-L-alanine (UMA).</text>
</comment>
<evidence type="ECO:0000259" key="8">
    <source>
        <dbReference type="Pfam" id="PF02875"/>
    </source>
</evidence>
<comment type="catalytic activity">
    <reaction evidence="6 7">
        <text>UDP-N-acetyl-alpha-D-muramoyl-L-alanine + D-glutamate + ATP = UDP-N-acetyl-alpha-D-muramoyl-L-alanyl-D-glutamate + ADP + phosphate + H(+)</text>
        <dbReference type="Rhea" id="RHEA:16429"/>
        <dbReference type="ChEBI" id="CHEBI:15378"/>
        <dbReference type="ChEBI" id="CHEBI:29986"/>
        <dbReference type="ChEBI" id="CHEBI:30616"/>
        <dbReference type="ChEBI" id="CHEBI:43474"/>
        <dbReference type="ChEBI" id="CHEBI:83898"/>
        <dbReference type="ChEBI" id="CHEBI:83900"/>
        <dbReference type="ChEBI" id="CHEBI:456216"/>
        <dbReference type="EC" id="6.3.2.9"/>
    </reaction>
</comment>
<evidence type="ECO:0000256" key="7">
    <source>
        <dbReference type="RuleBase" id="RU003664"/>
    </source>
</evidence>
<sequence>MTLTCVAGLGVSGTAVARTLAERGERVVVVEAAEGERQLAAAAELAGLGVETRFGEMVLPEGAGRLVTTGWAPHHPLVAAALEAGVEVVGEVELAWRLRPPHAAPWLALTGTNGKTTAVRMLTSILTAAGHKALAVGNVGVPVVRAVAEPYDALAVELSSFQLHWSATLAPHAAAILNVAPDHLDWHGSMAEYAAAKGRIYERAGTVIHNADDPEATRLAAPYPGAVGFTLRVPGPGQIGLVEDLLVDRAFVPDPVSAAEELATLGDIRPLAPHNVANALAAAALARAFGVPGEAVARGLRDFVPDPHRLSFVARVAGVDYVDDSKATNPHAAAAALASYPSIVWVAGGQLKGAEVDDLVRAAAPRLRGVVLLGADRARIAEAVARHAPNVPVVDIADRDTGAMEKVVTEAARLASPGDTVLLSPSAASLDMYPGYPARGQAFARAVRGLEERAGGAV</sequence>
<comment type="pathway">
    <text evidence="6 7">Cell wall biogenesis; peptidoglycan biosynthesis.</text>
</comment>
<protein>
    <recommendedName>
        <fullName evidence="6 7">UDP-N-acetylmuramoylalanine--D-glutamate ligase</fullName>
        <ecNumber evidence="6 7">6.3.2.9</ecNumber>
    </recommendedName>
    <alternativeName>
        <fullName evidence="6">D-glutamic acid-adding enzyme</fullName>
    </alternativeName>
    <alternativeName>
        <fullName evidence="6">UDP-N-acetylmuramoyl-L-alanyl-D-glutamate synthetase</fullName>
    </alternativeName>
</protein>
<dbReference type="NCBIfam" id="TIGR01087">
    <property type="entry name" value="murD"/>
    <property type="match status" value="1"/>
</dbReference>
<keyword evidence="1 6" id="KW-0436">Ligase</keyword>
<dbReference type="Pfam" id="PF02875">
    <property type="entry name" value="Mur_ligase_C"/>
    <property type="match status" value="1"/>
</dbReference>
<dbReference type="Proteomes" id="UP001317259">
    <property type="component" value="Unassembled WGS sequence"/>
</dbReference>
<keyword evidence="6 7" id="KW-0133">Cell shape</keyword>
<accession>A0ABT0G9T6</accession>
<comment type="subcellular location">
    <subcellularLocation>
        <location evidence="6 7">Cytoplasm</location>
    </subcellularLocation>
</comment>
<evidence type="ECO:0000256" key="3">
    <source>
        <dbReference type="ARBA" id="ARBA00022741"/>
    </source>
</evidence>
<reference evidence="10 11" key="1">
    <citation type="submission" date="2022-04" db="EMBL/GenBank/DDBJ databases">
        <title>Genome draft of Actinomadura sp. ATCC 31491.</title>
        <authorList>
            <person name="Shi X."/>
            <person name="Du Y."/>
        </authorList>
    </citation>
    <scope>NUCLEOTIDE SEQUENCE [LARGE SCALE GENOMIC DNA]</scope>
    <source>
        <strain evidence="10 11">ATCC 31491</strain>
    </source>
</reference>
<dbReference type="PANTHER" id="PTHR43692">
    <property type="entry name" value="UDP-N-ACETYLMURAMOYLALANINE--D-GLUTAMATE LIGASE"/>
    <property type="match status" value="1"/>
</dbReference>
<keyword evidence="6" id="KW-0963">Cytoplasm</keyword>
<organism evidence="10 11">
    <name type="scientific">Actinomadura luzonensis</name>
    <dbReference type="NCBI Taxonomy" id="2805427"/>
    <lineage>
        <taxon>Bacteria</taxon>
        <taxon>Bacillati</taxon>
        <taxon>Actinomycetota</taxon>
        <taxon>Actinomycetes</taxon>
        <taxon>Streptosporangiales</taxon>
        <taxon>Thermomonosporaceae</taxon>
        <taxon>Actinomadura</taxon>
    </lineage>
</organism>
<proteinExistence type="inferred from homology"/>
<name>A0ABT0G9T6_9ACTN</name>
<dbReference type="RefSeq" id="WP_242381909.1">
    <property type="nucleotide sequence ID" value="NZ_JAKRKC020000002.1"/>
</dbReference>
<comment type="similarity">
    <text evidence="6">Belongs to the MurCDEF family.</text>
</comment>
<feature type="binding site" evidence="6">
    <location>
        <begin position="111"/>
        <end position="117"/>
    </location>
    <ligand>
        <name>ATP</name>
        <dbReference type="ChEBI" id="CHEBI:30616"/>
    </ligand>
</feature>
<keyword evidence="3 6" id="KW-0547">Nucleotide-binding</keyword>
<gene>
    <name evidence="6 10" type="primary">murD</name>
    <name evidence="10" type="ORF">MF672_044630</name>
</gene>
<dbReference type="PANTHER" id="PTHR43692:SF1">
    <property type="entry name" value="UDP-N-ACETYLMURAMOYLALANINE--D-GLUTAMATE LIGASE"/>
    <property type="match status" value="1"/>
</dbReference>
<dbReference type="Pfam" id="PF08245">
    <property type="entry name" value="Mur_ligase_M"/>
    <property type="match status" value="1"/>
</dbReference>
<keyword evidence="5 6" id="KW-0131">Cell cycle</keyword>
<feature type="domain" description="Mur ligase C-terminal" evidence="8">
    <location>
        <begin position="308"/>
        <end position="426"/>
    </location>
</feature>
<evidence type="ECO:0000313" key="11">
    <source>
        <dbReference type="Proteomes" id="UP001317259"/>
    </source>
</evidence>
<evidence type="ECO:0000259" key="9">
    <source>
        <dbReference type="Pfam" id="PF08245"/>
    </source>
</evidence>
<evidence type="ECO:0000256" key="4">
    <source>
        <dbReference type="ARBA" id="ARBA00022840"/>
    </source>
</evidence>
<dbReference type="EC" id="6.3.2.9" evidence="6 7"/>
<keyword evidence="2 6" id="KW-0132">Cell division</keyword>
<dbReference type="InterPro" id="IPR005762">
    <property type="entry name" value="MurD"/>
</dbReference>
<dbReference type="InterPro" id="IPR018109">
    <property type="entry name" value="Folylpolyglutamate_synth_CS"/>
</dbReference>
<keyword evidence="6 7" id="KW-0961">Cell wall biogenesis/degradation</keyword>
<evidence type="ECO:0000256" key="1">
    <source>
        <dbReference type="ARBA" id="ARBA00022598"/>
    </source>
</evidence>
<keyword evidence="4 6" id="KW-0067">ATP-binding</keyword>
<keyword evidence="11" id="KW-1185">Reference proteome</keyword>